<dbReference type="Proteomes" id="UP001221838">
    <property type="component" value="Unassembled WGS sequence"/>
</dbReference>
<feature type="region of interest" description="Disordered" evidence="1">
    <location>
        <begin position="1"/>
        <end position="26"/>
    </location>
</feature>
<sequence>MLTFDSHPSFSAKTVHPEPDNVTTEGAGASLLALPPKSLGRDTPQVLHVVGDKFVTFADENPGVMTVSNLETLLEKNEVHRPHALIVGQGVSLERLSLLEERIQHSAARPLVTIQEARIRDRCPGKYTHKHFNHNTIITMPFKDEAADLYRCHLVLDDACAEMGDHVTGHHLQGVVFFEASRQMLLAATERFWLEQLGRPYYFVLNEYNITYHTFGFPLPTDITMKVLAERGDTRQSGSVFLDIKVEFFQVGVPITECVIKYAAFDKALLSAREGLLSRMALVKHSPSLSPIHEADA</sequence>
<dbReference type="InterPro" id="IPR005509">
    <property type="entry name" value="AfsA_hotdog_dom"/>
</dbReference>
<evidence type="ECO:0000313" key="4">
    <source>
        <dbReference type="Proteomes" id="UP001221838"/>
    </source>
</evidence>
<feature type="compositionally biased region" description="Polar residues" evidence="1">
    <location>
        <begin position="1"/>
        <end position="12"/>
    </location>
</feature>
<dbReference type="EMBL" id="JAQNDM010000002">
    <property type="protein sequence ID" value="MDC0708032.1"/>
    <property type="molecule type" value="Genomic_DNA"/>
</dbReference>
<gene>
    <name evidence="3" type="ORF">POL68_06075</name>
</gene>
<feature type="domain" description="A-factor biosynthesis hotdog" evidence="2">
    <location>
        <begin position="129"/>
        <end position="261"/>
    </location>
</feature>
<keyword evidence="4" id="KW-1185">Reference proteome</keyword>
<name>A0ABT5D703_9BACT</name>
<evidence type="ECO:0000313" key="3">
    <source>
        <dbReference type="EMBL" id="MDC0708032.1"/>
    </source>
</evidence>
<dbReference type="Pfam" id="PF03756">
    <property type="entry name" value="AfsA"/>
    <property type="match status" value="1"/>
</dbReference>
<evidence type="ECO:0000256" key="1">
    <source>
        <dbReference type="SAM" id="MobiDB-lite"/>
    </source>
</evidence>
<accession>A0ABT5D703</accession>
<organism evidence="3 4">
    <name type="scientific">Stigmatella ashevillensis</name>
    <dbReference type="NCBI Taxonomy" id="2995309"/>
    <lineage>
        <taxon>Bacteria</taxon>
        <taxon>Pseudomonadati</taxon>
        <taxon>Myxococcota</taxon>
        <taxon>Myxococcia</taxon>
        <taxon>Myxococcales</taxon>
        <taxon>Cystobacterineae</taxon>
        <taxon>Archangiaceae</taxon>
        <taxon>Stigmatella</taxon>
    </lineage>
</organism>
<evidence type="ECO:0000259" key="2">
    <source>
        <dbReference type="Pfam" id="PF03756"/>
    </source>
</evidence>
<comment type="caution">
    <text evidence="3">The sequence shown here is derived from an EMBL/GenBank/DDBJ whole genome shotgun (WGS) entry which is preliminary data.</text>
</comment>
<dbReference type="RefSeq" id="WP_272135472.1">
    <property type="nucleotide sequence ID" value="NZ_JAQNDM010000002.1"/>
</dbReference>
<protein>
    <submittedName>
        <fullName evidence="3">AfsA-related hotdog domain-containing protein</fullName>
    </submittedName>
</protein>
<proteinExistence type="predicted"/>
<reference evidence="3 4" key="1">
    <citation type="submission" date="2022-11" db="EMBL/GenBank/DDBJ databases">
        <title>Minimal conservation of predation-associated metabolite biosynthetic gene clusters underscores biosynthetic potential of Myxococcota including descriptions for ten novel species: Archangium lansinium sp. nov., Myxococcus landrumus sp. nov., Nannocystis bai.</title>
        <authorList>
            <person name="Ahearne A."/>
            <person name="Stevens C."/>
            <person name="Dowd S."/>
        </authorList>
    </citation>
    <scope>NUCLEOTIDE SEQUENCE [LARGE SCALE GENOMIC DNA]</scope>
    <source>
        <strain evidence="3 4">NCWAL01</strain>
    </source>
</reference>